<organism evidence="1 2">
    <name type="scientific">Microscilla marina ATCC 23134</name>
    <dbReference type="NCBI Taxonomy" id="313606"/>
    <lineage>
        <taxon>Bacteria</taxon>
        <taxon>Pseudomonadati</taxon>
        <taxon>Bacteroidota</taxon>
        <taxon>Cytophagia</taxon>
        <taxon>Cytophagales</taxon>
        <taxon>Microscillaceae</taxon>
        <taxon>Microscilla</taxon>
    </lineage>
</organism>
<dbReference type="EMBL" id="AAWS01000020">
    <property type="protein sequence ID" value="EAY27885.1"/>
    <property type="molecule type" value="Genomic_DNA"/>
</dbReference>
<dbReference type="RefSeq" id="WP_002698908.1">
    <property type="nucleotide sequence ID" value="NZ_AAWS01000020.1"/>
</dbReference>
<evidence type="ECO:0000313" key="1">
    <source>
        <dbReference type="EMBL" id="EAY27885.1"/>
    </source>
</evidence>
<gene>
    <name evidence="1" type="ORF">M23134_00326</name>
</gene>
<evidence type="ECO:0000313" key="2">
    <source>
        <dbReference type="Proteomes" id="UP000004095"/>
    </source>
</evidence>
<dbReference type="AlphaFoldDB" id="A1ZP93"/>
<sequence>MITFYNSRFVKFQYYESEEILQQTWNYTHHRNHLHFYQSIHQFLYIIDEYKTKKALIDFSNFTFCLDAQSQKWIEKNLFVKLAKKNVSKVALVKSKDHNTQDSLQTLFSVGMEQQPIIALFFDTLCEAKQWLTAKPVQGTSARRQKLAKKVSPGV</sequence>
<comment type="caution">
    <text evidence="1">The sequence shown here is derived from an EMBL/GenBank/DDBJ whole genome shotgun (WGS) entry which is preliminary data.</text>
</comment>
<keyword evidence="2" id="KW-1185">Reference proteome</keyword>
<reference evidence="1 2" key="1">
    <citation type="submission" date="2007-01" db="EMBL/GenBank/DDBJ databases">
        <authorList>
            <person name="Haygood M."/>
            <person name="Podell S."/>
            <person name="Anderson C."/>
            <person name="Hopkinson B."/>
            <person name="Roe K."/>
            <person name="Barbeau K."/>
            <person name="Gaasterland T."/>
            <person name="Ferriera S."/>
            <person name="Johnson J."/>
            <person name="Kravitz S."/>
            <person name="Beeson K."/>
            <person name="Sutton G."/>
            <person name="Rogers Y.-H."/>
            <person name="Friedman R."/>
            <person name="Frazier M."/>
            <person name="Venter J.C."/>
        </authorList>
    </citation>
    <scope>NUCLEOTIDE SEQUENCE [LARGE SCALE GENOMIC DNA]</scope>
    <source>
        <strain evidence="1 2">ATCC 23134</strain>
    </source>
</reference>
<protein>
    <recommendedName>
        <fullName evidence="3">STAS/SEC14 domain-containing protein</fullName>
    </recommendedName>
</protein>
<dbReference type="OrthoDB" id="881824at2"/>
<dbReference type="Proteomes" id="UP000004095">
    <property type="component" value="Unassembled WGS sequence"/>
</dbReference>
<proteinExistence type="predicted"/>
<evidence type="ECO:0008006" key="3">
    <source>
        <dbReference type="Google" id="ProtNLM"/>
    </source>
</evidence>
<name>A1ZP93_MICM2</name>
<accession>A1ZP93</accession>